<keyword evidence="5" id="KW-1185">Reference proteome</keyword>
<dbReference type="PROSITE" id="PS51724">
    <property type="entry name" value="SPOR"/>
    <property type="match status" value="1"/>
</dbReference>
<accession>A0AA43M702</accession>
<feature type="compositionally biased region" description="Low complexity" evidence="1">
    <location>
        <begin position="79"/>
        <end position="91"/>
    </location>
</feature>
<dbReference type="GO" id="GO:0032506">
    <property type="term" value="P:cytokinetic process"/>
    <property type="evidence" value="ECO:0007669"/>
    <property type="project" value="TreeGrafter"/>
</dbReference>
<comment type="caution">
    <text evidence="4">The sequence shown here is derived from an EMBL/GenBank/DDBJ whole genome shotgun (WGS) entry which is preliminary data.</text>
</comment>
<feature type="region of interest" description="Disordered" evidence="1">
    <location>
        <begin position="190"/>
        <end position="214"/>
    </location>
</feature>
<dbReference type="InterPro" id="IPR052521">
    <property type="entry name" value="Cell_div_SPOR-domain"/>
</dbReference>
<dbReference type="InterPro" id="IPR007730">
    <property type="entry name" value="SPOR-like_dom"/>
</dbReference>
<dbReference type="GO" id="GO:0032153">
    <property type="term" value="C:cell division site"/>
    <property type="evidence" value="ECO:0007669"/>
    <property type="project" value="TreeGrafter"/>
</dbReference>
<evidence type="ECO:0000256" key="2">
    <source>
        <dbReference type="SAM" id="Phobius"/>
    </source>
</evidence>
<keyword evidence="4" id="KW-0131">Cell cycle</keyword>
<protein>
    <submittedName>
        <fullName evidence="4">Cell division protein FtsN</fullName>
    </submittedName>
</protein>
<sequence>MNIEDGDVMKRSNQQTGFIHRESSNSAEYGGTILGFIVGLGVGLGIAFFIAFYMSKNTPQERPGVRAPNLPLTIKSAPATAEGETPAPAEPLDLNKGLKGKSMPVPTSNGSDPIGDLVNGKKSTDAPAPVATPKAESIYFLQVGAYAQRADADAQKANLAIQGISSQLSEVTSDGNTVWRVRVGPFTTPEESNPVRDKLSGMGVKSTIIKSNKS</sequence>
<feature type="region of interest" description="Disordered" evidence="1">
    <location>
        <begin position="79"/>
        <end position="114"/>
    </location>
</feature>
<dbReference type="PANTHER" id="PTHR38687">
    <property type="entry name" value="CELL DIVISION PROTEIN DEDD-RELATED"/>
    <property type="match status" value="1"/>
</dbReference>
<keyword evidence="2" id="KW-1133">Transmembrane helix</keyword>
<keyword evidence="2" id="KW-0812">Transmembrane</keyword>
<feature type="transmembrane region" description="Helical" evidence="2">
    <location>
        <begin position="33"/>
        <end position="53"/>
    </location>
</feature>
<dbReference type="GO" id="GO:0030428">
    <property type="term" value="C:cell septum"/>
    <property type="evidence" value="ECO:0007669"/>
    <property type="project" value="TreeGrafter"/>
</dbReference>
<dbReference type="PANTHER" id="PTHR38687:SF1">
    <property type="entry name" value="CELL DIVISION PROTEIN DEDD"/>
    <property type="match status" value="1"/>
</dbReference>
<dbReference type="InterPro" id="IPR036680">
    <property type="entry name" value="SPOR-like_sf"/>
</dbReference>
<evidence type="ECO:0000259" key="3">
    <source>
        <dbReference type="PROSITE" id="PS51724"/>
    </source>
</evidence>
<keyword evidence="2" id="KW-0472">Membrane</keyword>
<dbReference type="AlphaFoldDB" id="A0AA43M702"/>
<evidence type="ECO:0000256" key="1">
    <source>
        <dbReference type="SAM" id="MobiDB-lite"/>
    </source>
</evidence>
<dbReference type="Gene3D" id="3.30.70.1070">
    <property type="entry name" value="Sporulation related repeat"/>
    <property type="match status" value="1"/>
</dbReference>
<organism evidence="4 5">
    <name type="scientific">Polynucleobacter sphagniphilus</name>
    <dbReference type="NCBI Taxonomy" id="1743169"/>
    <lineage>
        <taxon>Bacteria</taxon>
        <taxon>Pseudomonadati</taxon>
        <taxon>Pseudomonadota</taxon>
        <taxon>Betaproteobacteria</taxon>
        <taxon>Burkholderiales</taxon>
        <taxon>Burkholderiaceae</taxon>
        <taxon>Polynucleobacter</taxon>
    </lineage>
</organism>
<dbReference type="EMBL" id="JARXYA010000001">
    <property type="protein sequence ID" value="MDH6502790.1"/>
    <property type="molecule type" value="Genomic_DNA"/>
</dbReference>
<evidence type="ECO:0000313" key="4">
    <source>
        <dbReference type="EMBL" id="MDH6502790.1"/>
    </source>
</evidence>
<keyword evidence="4" id="KW-0132">Cell division</keyword>
<feature type="domain" description="SPOR" evidence="3">
    <location>
        <begin position="133"/>
        <end position="212"/>
    </location>
</feature>
<dbReference type="GO" id="GO:0042834">
    <property type="term" value="F:peptidoglycan binding"/>
    <property type="evidence" value="ECO:0007669"/>
    <property type="project" value="InterPro"/>
</dbReference>
<dbReference type="SUPFAM" id="SSF110997">
    <property type="entry name" value="Sporulation related repeat"/>
    <property type="match status" value="1"/>
</dbReference>
<dbReference type="Pfam" id="PF05036">
    <property type="entry name" value="SPOR"/>
    <property type="match status" value="1"/>
</dbReference>
<reference evidence="4" key="1">
    <citation type="submission" date="2023-04" db="EMBL/GenBank/DDBJ databases">
        <title>Genome Encyclopedia of Bacteria and Archaea VI: Functional Genomics of Type Strains.</title>
        <authorList>
            <person name="Whitman W."/>
        </authorList>
    </citation>
    <scope>NUCLEOTIDE SEQUENCE</scope>
    <source>
        <strain evidence="4">Enz.4-51</strain>
    </source>
</reference>
<name>A0AA43M702_9BURK</name>
<proteinExistence type="predicted"/>
<evidence type="ECO:0000313" key="5">
    <source>
        <dbReference type="Proteomes" id="UP001161160"/>
    </source>
</evidence>
<gene>
    <name evidence="4" type="ORF">M2127_000073</name>
</gene>
<dbReference type="Proteomes" id="UP001161160">
    <property type="component" value="Unassembled WGS sequence"/>
</dbReference>